<dbReference type="Proteomes" id="UP000294702">
    <property type="component" value="Unassembled WGS sequence"/>
</dbReference>
<feature type="transmembrane region" description="Helical" evidence="1">
    <location>
        <begin position="32"/>
        <end position="51"/>
    </location>
</feature>
<proteinExistence type="predicted"/>
<feature type="transmembrane region" description="Helical" evidence="1">
    <location>
        <begin position="150"/>
        <end position="168"/>
    </location>
</feature>
<comment type="caution">
    <text evidence="2">The sequence shown here is derived from an EMBL/GenBank/DDBJ whole genome shotgun (WGS) entry which is preliminary data.</text>
</comment>
<feature type="transmembrane region" description="Helical" evidence="1">
    <location>
        <begin position="296"/>
        <end position="321"/>
    </location>
</feature>
<name>A0A4R1GB37_9PAST</name>
<keyword evidence="1" id="KW-0472">Membrane</keyword>
<organism evidence="2 3">
    <name type="scientific">Volucribacter psittacicida</name>
    <dbReference type="NCBI Taxonomy" id="203482"/>
    <lineage>
        <taxon>Bacteria</taxon>
        <taxon>Pseudomonadati</taxon>
        <taxon>Pseudomonadota</taxon>
        <taxon>Gammaproteobacteria</taxon>
        <taxon>Pasteurellales</taxon>
        <taxon>Pasteurellaceae</taxon>
        <taxon>Volucribacter</taxon>
    </lineage>
</organism>
<dbReference type="RefSeq" id="WP_132687563.1">
    <property type="nucleotide sequence ID" value="NZ_SMFT01000001.1"/>
</dbReference>
<keyword evidence="1" id="KW-0812">Transmembrane</keyword>
<reference evidence="2 3" key="1">
    <citation type="submission" date="2019-03" db="EMBL/GenBank/DDBJ databases">
        <title>Genomic Encyclopedia of Type Strains, Phase IV (KMG-IV): sequencing the most valuable type-strain genomes for metagenomic binning, comparative biology and taxonomic classification.</title>
        <authorList>
            <person name="Goeker M."/>
        </authorList>
    </citation>
    <scope>NUCLEOTIDE SEQUENCE [LARGE SCALE GENOMIC DNA]</scope>
    <source>
        <strain evidence="2 3">DSM 15534</strain>
    </source>
</reference>
<accession>A0A4R1GB37</accession>
<evidence type="ECO:0000313" key="2">
    <source>
        <dbReference type="EMBL" id="TCK01422.1"/>
    </source>
</evidence>
<keyword evidence="3" id="KW-1185">Reference proteome</keyword>
<gene>
    <name evidence="2" type="ORF">EV694_0033</name>
</gene>
<feature type="transmembrane region" description="Helical" evidence="1">
    <location>
        <begin position="254"/>
        <end position="275"/>
    </location>
</feature>
<protein>
    <submittedName>
        <fullName evidence="2">Putative PurR-regulated permease PerM</fullName>
    </submittedName>
</protein>
<dbReference type="OrthoDB" id="8113193at2"/>
<sequence length="334" mass="37460">MNTTNNLWFAFLSACTGILLFWGAVLALHLTLAIFSLLLTYSLSLLIAERLQRHFPQLSHRKLIAVSVLLLALITLFYTIGDWLGDSQHNDFTHIPQQFAQLFQQLHSSLPENISRYLPSSLQAFHHYFINWLQQHSLELQQIGGHTLKGIGYIIIGIVIGAIMAIQYKPHNTNKPLTQSLQTGFTTLMTCFNHVFLSQIKISAINTALTALYLVILLPLFHQHLPLKTLLILFTFLVGLLPIVGNLISNSVIVLLSLTISLPLAGASLIWLIFIHKLEYFLNAEIIGQKIQAKAWELLLVMLVMEALFGIAGLIVAPIGYAQLKLTLQQKELI</sequence>
<evidence type="ECO:0000256" key="1">
    <source>
        <dbReference type="SAM" id="Phobius"/>
    </source>
</evidence>
<evidence type="ECO:0000313" key="3">
    <source>
        <dbReference type="Proteomes" id="UP000294702"/>
    </source>
</evidence>
<feature type="transmembrane region" description="Helical" evidence="1">
    <location>
        <begin position="229"/>
        <end position="248"/>
    </location>
</feature>
<dbReference type="EMBL" id="SMFT01000001">
    <property type="protein sequence ID" value="TCK01422.1"/>
    <property type="molecule type" value="Genomic_DNA"/>
</dbReference>
<feature type="transmembrane region" description="Helical" evidence="1">
    <location>
        <begin position="203"/>
        <end position="222"/>
    </location>
</feature>
<feature type="transmembrane region" description="Helical" evidence="1">
    <location>
        <begin position="7"/>
        <end position="26"/>
    </location>
</feature>
<dbReference type="AlphaFoldDB" id="A0A4R1GB37"/>
<feature type="transmembrane region" description="Helical" evidence="1">
    <location>
        <begin position="63"/>
        <end position="81"/>
    </location>
</feature>
<keyword evidence="1" id="KW-1133">Transmembrane helix</keyword>